<accession>A0ABX9YSZ2</accession>
<keyword evidence="2" id="KW-1185">Reference proteome</keyword>
<dbReference type="EMBL" id="QTPM01000012">
    <property type="protein sequence ID" value="RQY93836.1"/>
    <property type="molecule type" value="Genomic_DNA"/>
</dbReference>
<comment type="caution">
    <text evidence="1">The sequence shown here is derived from an EMBL/GenBank/DDBJ whole genome shotgun (WGS) entry which is preliminary data.</text>
</comment>
<reference evidence="1 2" key="1">
    <citation type="submission" date="2018-08" db="EMBL/GenBank/DDBJ databases">
        <title>Comparative analysis of Burkholderia isolates from Puerto Rico.</title>
        <authorList>
            <person name="Hall C."/>
            <person name="Sahl J."/>
            <person name="Wagner D."/>
        </authorList>
    </citation>
    <scope>NUCLEOTIDE SEQUENCE [LARGE SCALE GENOMIC DNA]</scope>
    <source>
        <strain evidence="1 2">Bp8966</strain>
    </source>
</reference>
<dbReference type="RefSeq" id="WP_124759609.1">
    <property type="nucleotide sequence ID" value="NZ_QTPM01000012.1"/>
</dbReference>
<evidence type="ECO:0000313" key="1">
    <source>
        <dbReference type="EMBL" id="RQY93836.1"/>
    </source>
</evidence>
<gene>
    <name evidence="1" type="ORF">DF017_12475</name>
</gene>
<organism evidence="1 2">
    <name type="scientific">Burkholderia stagnalis</name>
    <dbReference type="NCBI Taxonomy" id="1503054"/>
    <lineage>
        <taxon>Bacteria</taxon>
        <taxon>Pseudomonadati</taxon>
        <taxon>Pseudomonadota</taxon>
        <taxon>Betaproteobacteria</taxon>
        <taxon>Burkholderiales</taxon>
        <taxon>Burkholderiaceae</taxon>
        <taxon>Burkholderia</taxon>
        <taxon>Burkholderia cepacia complex</taxon>
    </lineage>
</organism>
<sequence>MPTDDLTDPQIVLQELLDADQGVRDAFAQALEPELKELAAALAESFSKLQPLLVAGERVNQPRTNLMIALAFGVIDDIVVSTKLLLAGKLPASGNVMRQALEGLAMALLCSTDALLAIEKKPEKRPVQARYWEKFMKGDSRVQGQHALRQLAWNAGVLGVNPDGVGVLQRAQKFFHPFSHCGQLAIASRAALAHPGRFHIGGHFEDAKLGGYRIHMGQHIGLCGVLPPFLEYLLGTLSAAAPAAEVAA</sequence>
<dbReference type="Proteomes" id="UP000281098">
    <property type="component" value="Unassembled WGS sequence"/>
</dbReference>
<protein>
    <submittedName>
        <fullName evidence="1">Uncharacterized protein</fullName>
    </submittedName>
</protein>
<evidence type="ECO:0000313" key="2">
    <source>
        <dbReference type="Proteomes" id="UP000281098"/>
    </source>
</evidence>
<proteinExistence type="predicted"/>
<name>A0ABX9YSZ2_9BURK</name>